<evidence type="ECO:0000313" key="2">
    <source>
        <dbReference type="EMBL" id="SEN35335.1"/>
    </source>
</evidence>
<dbReference type="EMBL" id="FOAP01000040">
    <property type="protein sequence ID" value="SEN35335.1"/>
    <property type="molecule type" value="Genomic_DNA"/>
</dbReference>
<dbReference type="Pfam" id="PF04986">
    <property type="entry name" value="Y2_Tnp"/>
    <property type="match status" value="1"/>
</dbReference>
<protein>
    <submittedName>
        <fullName evidence="2">Putative transposase</fullName>
    </submittedName>
</protein>
<gene>
    <name evidence="2" type="ORF">SAMN05444354_1404</name>
</gene>
<reference evidence="3" key="1">
    <citation type="submission" date="2016-10" db="EMBL/GenBank/DDBJ databases">
        <authorList>
            <person name="Varghese N."/>
            <person name="Submissions S."/>
        </authorList>
    </citation>
    <scope>NUCLEOTIDE SEQUENCE [LARGE SCALE GENOMIC DNA]</scope>
    <source>
        <strain evidence="3">DSM 17044</strain>
    </source>
</reference>
<dbReference type="GO" id="GO:0003677">
    <property type="term" value="F:DNA binding"/>
    <property type="evidence" value="ECO:0007669"/>
    <property type="project" value="InterPro"/>
</dbReference>
<sequence length="262" mass="29173">MPPPTQGEVERLLNGVRHRVLRLLEKRGALPAQGPEDALQAYQAHSLQQRLRWTEVDVRHPPRKQPRCALLEGFSLHANTHLHASDRQGLERMCRYGARGALALERLSRMEDGRIAYRMKRPLPEGTTHLLFTGLELLRRVASLVPPPRANLTRFHGVFAPGAKLRPFLVPRAGEEETSVAPQAAASKEPLKEKTPRGDWAELLKRTFDFDVFACVRCGGRRRVLAYVNEAGGVRAILEHLGLPTAGARLAPARGPPQAAWC</sequence>
<dbReference type="Proteomes" id="UP000182719">
    <property type="component" value="Unassembled WGS sequence"/>
</dbReference>
<name>A0A1H8FUV5_STIAU</name>
<accession>A0A1H8FUV5</accession>
<feature type="domain" description="Transposase IS801/IS1294" evidence="1">
    <location>
        <begin position="46"/>
        <end position="160"/>
    </location>
</feature>
<dbReference type="InterPro" id="IPR007069">
    <property type="entry name" value="Transposase_32"/>
</dbReference>
<evidence type="ECO:0000259" key="1">
    <source>
        <dbReference type="Pfam" id="PF04986"/>
    </source>
</evidence>
<organism evidence="2 3">
    <name type="scientific">Stigmatella aurantiaca</name>
    <dbReference type="NCBI Taxonomy" id="41"/>
    <lineage>
        <taxon>Bacteria</taxon>
        <taxon>Pseudomonadati</taxon>
        <taxon>Myxococcota</taxon>
        <taxon>Myxococcia</taxon>
        <taxon>Myxococcales</taxon>
        <taxon>Cystobacterineae</taxon>
        <taxon>Archangiaceae</taxon>
        <taxon>Stigmatella</taxon>
    </lineage>
</organism>
<evidence type="ECO:0000313" key="3">
    <source>
        <dbReference type="Proteomes" id="UP000182719"/>
    </source>
</evidence>
<proteinExistence type="predicted"/>
<dbReference type="GO" id="GO:0004803">
    <property type="term" value="F:transposase activity"/>
    <property type="evidence" value="ECO:0007669"/>
    <property type="project" value="InterPro"/>
</dbReference>
<dbReference type="AlphaFoldDB" id="A0A1H8FUV5"/>
<keyword evidence="3" id="KW-1185">Reference proteome</keyword>
<dbReference type="GO" id="GO:0006313">
    <property type="term" value="P:DNA transposition"/>
    <property type="evidence" value="ECO:0007669"/>
    <property type="project" value="InterPro"/>
</dbReference>